<dbReference type="Proteomes" id="UP000325849">
    <property type="component" value="Unassembled WGS sequence"/>
</dbReference>
<sequence>MKTEEWQELLAGTALILLERLLRQHYGVLGPLLVLSLSIGLRAVKAPPGWTLCLVLVWLSIQA</sequence>
<comment type="caution">
    <text evidence="1">The sequence shown here is derived from an EMBL/GenBank/DDBJ whole genome shotgun (WGS) entry which is preliminary data.</text>
</comment>
<reference evidence="1 2" key="1">
    <citation type="submission" date="2019-07" db="EMBL/GenBank/DDBJ databases">
        <title>New species of Amycolatopsis and Streptomyces.</title>
        <authorList>
            <person name="Duangmal K."/>
            <person name="Teo W.F.A."/>
            <person name="Lipun K."/>
        </authorList>
    </citation>
    <scope>NUCLEOTIDE SEQUENCE [LARGE SCALE GENOMIC DNA]</scope>
    <source>
        <strain evidence="1 2">NBRC 109810</strain>
    </source>
</reference>
<accession>A0A5N8V699</accession>
<organism evidence="1 2">
    <name type="scientific">Streptomyces adustus</name>
    <dbReference type="NCBI Taxonomy" id="1609272"/>
    <lineage>
        <taxon>Bacteria</taxon>
        <taxon>Bacillati</taxon>
        <taxon>Actinomycetota</taxon>
        <taxon>Actinomycetes</taxon>
        <taxon>Kitasatosporales</taxon>
        <taxon>Streptomycetaceae</taxon>
        <taxon>Streptomyces</taxon>
    </lineage>
</organism>
<evidence type="ECO:0000313" key="2">
    <source>
        <dbReference type="Proteomes" id="UP000325849"/>
    </source>
</evidence>
<dbReference type="RefSeq" id="WP_152885612.1">
    <property type="nucleotide sequence ID" value="NZ_JBHJTU010000008.1"/>
</dbReference>
<protein>
    <submittedName>
        <fullName evidence="1">Uncharacterized protein</fullName>
    </submittedName>
</protein>
<evidence type="ECO:0000313" key="1">
    <source>
        <dbReference type="EMBL" id="MPY30800.1"/>
    </source>
</evidence>
<dbReference type="AlphaFoldDB" id="A0A5N8V699"/>
<name>A0A5N8V699_9ACTN</name>
<keyword evidence="2" id="KW-1185">Reference proteome</keyword>
<dbReference type="EMBL" id="VJZD01000014">
    <property type="protein sequence ID" value="MPY30800.1"/>
    <property type="molecule type" value="Genomic_DNA"/>
</dbReference>
<gene>
    <name evidence="1" type="ORF">FNH09_05585</name>
</gene>
<proteinExistence type="predicted"/>